<gene>
    <name evidence="14" type="ORF">LSAA_4784</name>
</gene>
<keyword evidence="6" id="KW-0256">Endoplasmic reticulum</keyword>
<comment type="catalytic activity">
    <reaction evidence="1">
        <text>Catalyzes the rearrangement of -S-S- bonds in proteins.</text>
        <dbReference type="EC" id="5.3.4.1"/>
    </reaction>
</comment>
<feature type="domain" description="Thioredoxin" evidence="13">
    <location>
        <begin position="110"/>
        <end position="252"/>
    </location>
</feature>
<comment type="similarity">
    <text evidence="2 10">Belongs to the protein disulfide isomerase family.</text>
</comment>
<keyword evidence="7" id="KW-1015">Disulfide bond</keyword>
<reference evidence="14" key="1">
    <citation type="submission" date="2021-02" db="EMBL/GenBank/DDBJ databases">
        <authorList>
            <person name="Bekaert M."/>
        </authorList>
    </citation>
    <scope>NUCLEOTIDE SEQUENCE</scope>
    <source>
        <strain evidence="14">IoA-00</strain>
    </source>
</reference>
<proteinExistence type="inferred from homology"/>
<name>A0A7R8CJY6_LEPSM</name>
<feature type="chain" id="PRO_5044267877" description="protein disulfide-isomerase" evidence="12">
    <location>
        <begin position="22"/>
        <end position="392"/>
    </location>
</feature>
<dbReference type="SUPFAM" id="SSF52833">
    <property type="entry name" value="Thioredoxin-like"/>
    <property type="match status" value="2"/>
</dbReference>
<dbReference type="FunFam" id="3.40.30.10:FF:000032">
    <property type="entry name" value="Protein disulfide-isomerase A6 homolog"/>
    <property type="match status" value="1"/>
</dbReference>
<evidence type="ECO:0000259" key="13">
    <source>
        <dbReference type="PROSITE" id="PS51352"/>
    </source>
</evidence>
<evidence type="ECO:0000256" key="6">
    <source>
        <dbReference type="ARBA" id="ARBA00022824"/>
    </source>
</evidence>
<keyword evidence="9" id="KW-0676">Redox-active center</keyword>
<keyword evidence="8 14" id="KW-0413">Isomerase</keyword>
<evidence type="ECO:0000256" key="2">
    <source>
        <dbReference type="ARBA" id="ARBA00006347"/>
    </source>
</evidence>
<evidence type="ECO:0000256" key="4">
    <source>
        <dbReference type="ARBA" id="ARBA00022729"/>
    </source>
</evidence>
<dbReference type="GO" id="GO:0034976">
    <property type="term" value="P:response to endoplasmic reticulum stress"/>
    <property type="evidence" value="ECO:0007669"/>
    <property type="project" value="TreeGrafter"/>
</dbReference>
<dbReference type="EC" id="5.3.4.1" evidence="3"/>
<evidence type="ECO:0000256" key="12">
    <source>
        <dbReference type="SAM" id="SignalP"/>
    </source>
</evidence>
<dbReference type="InterPro" id="IPR005788">
    <property type="entry name" value="PDI_thioredoxin-like_dom"/>
</dbReference>
<evidence type="ECO:0000256" key="7">
    <source>
        <dbReference type="ARBA" id="ARBA00023157"/>
    </source>
</evidence>
<dbReference type="OrthoDB" id="10264505at2759"/>
<dbReference type="InterPro" id="IPR017937">
    <property type="entry name" value="Thioredoxin_CS"/>
</dbReference>
<evidence type="ECO:0000256" key="8">
    <source>
        <dbReference type="ARBA" id="ARBA00023235"/>
    </source>
</evidence>
<organism evidence="14 15">
    <name type="scientific">Lepeophtheirus salmonis</name>
    <name type="common">Salmon louse</name>
    <name type="synonym">Caligus salmonis</name>
    <dbReference type="NCBI Taxonomy" id="72036"/>
    <lineage>
        <taxon>Eukaryota</taxon>
        <taxon>Metazoa</taxon>
        <taxon>Ecdysozoa</taxon>
        <taxon>Arthropoda</taxon>
        <taxon>Crustacea</taxon>
        <taxon>Multicrustacea</taxon>
        <taxon>Hexanauplia</taxon>
        <taxon>Copepoda</taxon>
        <taxon>Siphonostomatoida</taxon>
        <taxon>Caligidae</taxon>
        <taxon>Lepeophtheirus</taxon>
    </lineage>
</organism>
<dbReference type="AlphaFoldDB" id="A0A7R8CJY6"/>
<dbReference type="PANTHER" id="PTHR45815:SF3">
    <property type="entry name" value="PROTEIN DISULFIDE-ISOMERASE A6"/>
    <property type="match status" value="1"/>
</dbReference>
<protein>
    <recommendedName>
        <fullName evidence="3">protein disulfide-isomerase</fullName>
        <ecNumber evidence="3">5.3.4.1</ecNumber>
    </recommendedName>
</protein>
<evidence type="ECO:0000256" key="1">
    <source>
        <dbReference type="ARBA" id="ARBA00001182"/>
    </source>
</evidence>
<keyword evidence="5" id="KW-0677">Repeat</keyword>
<dbReference type="Gene3D" id="3.40.30.10">
    <property type="entry name" value="Glutaredoxin"/>
    <property type="match status" value="3"/>
</dbReference>
<accession>A0A7R8CJY6</accession>
<dbReference type="InterPro" id="IPR036249">
    <property type="entry name" value="Thioredoxin-like_sf"/>
</dbReference>
<evidence type="ECO:0000256" key="9">
    <source>
        <dbReference type="ARBA" id="ARBA00023284"/>
    </source>
</evidence>
<dbReference type="InterPro" id="IPR013766">
    <property type="entry name" value="Thioredoxin_domain"/>
</dbReference>
<dbReference type="EMBL" id="HG994593">
    <property type="protein sequence ID" value="CAF2843894.1"/>
    <property type="molecule type" value="Genomic_DNA"/>
</dbReference>
<evidence type="ECO:0000256" key="10">
    <source>
        <dbReference type="RuleBase" id="RU004208"/>
    </source>
</evidence>
<feature type="compositionally biased region" description="Gly residues" evidence="11">
    <location>
        <begin position="125"/>
        <end position="134"/>
    </location>
</feature>
<keyword evidence="15" id="KW-1185">Reference proteome</keyword>
<dbReference type="GO" id="GO:0003756">
    <property type="term" value="F:protein disulfide isomerase activity"/>
    <property type="evidence" value="ECO:0007669"/>
    <property type="project" value="UniProtKB-EC"/>
</dbReference>
<feature type="signal peptide" evidence="12">
    <location>
        <begin position="1"/>
        <end position="21"/>
    </location>
</feature>
<sequence>MNAKFATQVLLCALFAPGLNAGFYSKKSGVVDLNKGNFDSRVTDSDGVALVEFYAPWCGHCQKLVPEYEKAGEGALFQFGVNGFPTIKVFADNKKSPEAYNGDRTAQGFVRAAQNAAQKVVSSRLGGGGGGGGGGRKKKEGGNGVVELTDSNFKKEVLDSDDMWLVEFFAPWCGHCKNLEPHWKSAASELKGKVKLGAVDATVYPGLAQQYGVQGYPTIKYFPSGLKRDGPEEFDGGRTKEDIVAWALERFELNLPAPDVLQIVGESQIKEHYCQSECRNSYIKILKETGNKFKKLGWGWLWAEATAHAKKMKYSMLTGSFGKDGIHEFLRDLSYGKGRTNAVRGAKLPSIKKTEPWDGKDAEFIPEEEIDLSDVELEPLEKERTIINAFIS</sequence>
<keyword evidence="4 12" id="KW-0732">Signal</keyword>
<dbReference type="Proteomes" id="UP000675881">
    <property type="component" value="Chromosome 14"/>
</dbReference>
<feature type="region of interest" description="Disordered" evidence="11">
    <location>
        <begin position="123"/>
        <end position="144"/>
    </location>
</feature>
<dbReference type="CDD" id="cd03001">
    <property type="entry name" value="PDI_a_P5"/>
    <property type="match status" value="1"/>
</dbReference>
<dbReference type="PRINTS" id="PR00421">
    <property type="entry name" value="THIOREDOXIN"/>
</dbReference>
<dbReference type="PROSITE" id="PS00194">
    <property type="entry name" value="THIOREDOXIN_1"/>
    <property type="match status" value="2"/>
</dbReference>
<dbReference type="GO" id="GO:0005788">
    <property type="term" value="C:endoplasmic reticulum lumen"/>
    <property type="evidence" value="ECO:0007669"/>
    <property type="project" value="TreeGrafter"/>
</dbReference>
<dbReference type="GO" id="GO:0015035">
    <property type="term" value="F:protein-disulfide reductase activity"/>
    <property type="evidence" value="ECO:0007669"/>
    <property type="project" value="TreeGrafter"/>
</dbReference>
<dbReference type="PANTHER" id="PTHR45815">
    <property type="entry name" value="PROTEIN DISULFIDE-ISOMERASE A6"/>
    <property type="match status" value="1"/>
</dbReference>
<dbReference type="PROSITE" id="PS51352">
    <property type="entry name" value="THIOREDOXIN_2"/>
    <property type="match status" value="1"/>
</dbReference>
<dbReference type="NCBIfam" id="TIGR01126">
    <property type="entry name" value="pdi_dom"/>
    <property type="match status" value="1"/>
</dbReference>
<evidence type="ECO:0000313" key="14">
    <source>
        <dbReference type="EMBL" id="CAF2843894.1"/>
    </source>
</evidence>
<evidence type="ECO:0000256" key="11">
    <source>
        <dbReference type="SAM" id="MobiDB-lite"/>
    </source>
</evidence>
<dbReference type="Pfam" id="PF00085">
    <property type="entry name" value="Thioredoxin"/>
    <property type="match status" value="2"/>
</dbReference>
<evidence type="ECO:0000313" key="15">
    <source>
        <dbReference type="Proteomes" id="UP000675881"/>
    </source>
</evidence>
<evidence type="ECO:0000256" key="3">
    <source>
        <dbReference type="ARBA" id="ARBA00012723"/>
    </source>
</evidence>
<evidence type="ECO:0000256" key="5">
    <source>
        <dbReference type="ARBA" id="ARBA00022737"/>
    </source>
</evidence>